<keyword evidence="1" id="KW-1185">Reference proteome</keyword>
<dbReference type="Proteomes" id="UP000095287">
    <property type="component" value="Unplaced"/>
</dbReference>
<name>A0A1I8A1R6_9BILA</name>
<dbReference type="AlphaFoldDB" id="A0A1I8A1R6"/>
<accession>A0A1I8A1R6</accession>
<proteinExistence type="predicted"/>
<organism evidence="1 2">
    <name type="scientific">Steinernema glaseri</name>
    <dbReference type="NCBI Taxonomy" id="37863"/>
    <lineage>
        <taxon>Eukaryota</taxon>
        <taxon>Metazoa</taxon>
        <taxon>Ecdysozoa</taxon>
        <taxon>Nematoda</taxon>
        <taxon>Chromadorea</taxon>
        <taxon>Rhabditida</taxon>
        <taxon>Tylenchina</taxon>
        <taxon>Panagrolaimomorpha</taxon>
        <taxon>Strongyloidoidea</taxon>
        <taxon>Steinernematidae</taxon>
        <taxon>Steinernema</taxon>
    </lineage>
</organism>
<evidence type="ECO:0000313" key="2">
    <source>
        <dbReference type="WBParaSite" id="L893_g3181.t1"/>
    </source>
</evidence>
<sequence length="172" mass="20331">MDESDSTDIDEYQLLRRPKSLPDFSDVEPGLNARWKCRYFVYKHEKDFMPKANCDVTVEVRFSTMILRGVLPKTKLKVPLVSMGYIESIERRRALDVRGVNFRLLMCGIEDLEETRDRLRFLVVRQRVPHCILKLPLVWKKGDEFQADGSDDCMDIRCFPFWCCFCVQRPLE</sequence>
<reference evidence="2" key="1">
    <citation type="submission" date="2016-11" db="UniProtKB">
        <authorList>
            <consortium name="WormBaseParasite"/>
        </authorList>
    </citation>
    <scope>IDENTIFICATION</scope>
</reference>
<evidence type="ECO:0000313" key="1">
    <source>
        <dbReference type="Proteomes" id="UP000095287"/>
    </source>
</evidence>
<protein>
    <submittedName>
        <fullName evidence="2">DUF1336 domain-containing protein</fullName>
    </submittedName>
</protein>
<dbReference type="WBParaSite" id="L893_g3181.t1">
    <property type="protein sequence ID" value="L893_g3181.t1"/>
    <property type="gene ID" value="L893_g3181"/>
</dbReference>